<dbReference type="Pfam" id="PF05226">
    <property type="entry name" value="CHASE2"/>
    <property type="match status" value="1"/>
</dbReference>
<dbReference type="eggNOG" id="COG4252">
    <property type="taxonomic scope" value="Bacteria"/>
</dbReference>
<feature type="domain" description="Guanylate cyclase" evidence="2">
    <location>
        <begin position="426"/>
        <end position="557"/>
    </location>
</feature>
<dbReference type="EMBL" id="AATP01000013">
    <property type="protein sequence ID" value="EAU39718.1"/>
    <property type="molecule type" value="Genomic_DNA"/>
</dbReference>
<sequence>MRARLISPAFLLVLVFALAWPGWLGWRHVHGLGGPLDRIETTTLDWRVLLAGPLPPPETVAVVAIDDETIEAEGGYPLDRRLMARLVENLRAAGAKAIAIDILFADAGEPAEDAALLEALSGGDVVIAGAGLFDHGSAASLVPRPDRVLWPQGTFAQAVPVGLVNVSSDSGGTPRHVPLVHLTRSGPTPSFVLQAVSLYEGEVPPLGRERLQIGDTERRLDLGWHVPLRFYGPRGGIPTVSAERFLAGRPDAPDPQLAGRLVLVGVTATAMGDTFATPFDARLPGVEVLATGAANLIEGTGLTRDSSVRRIDAVAALALATIGVVLLAFLPLGSALAAGTLLLIGWMLVTVFAVGQGFWLASALPIAGAAPPIAAAGIWRWRRDTKIARAVAKAEAALRRMQPRALAARIAEDPGFLSAPRETMAAILFIDLAGFTTMSERLGTKGTRDVLKRFHSLIVEEVMPRDGIVLSFMGDGAMIVFGLPDEHPDDGQRALAAAFALMKAVKLWLTEASGEHKLSGVRLGGHYGPVILSRLGHDEEQHIAATGDSVNTASRLMEVAKENGAALALSKALWDNAGSSSEINPPRTWRTVSIRGRDKALDVGLWD</sequence>
<dbReference type="GO" id="GO:0004016">
    <property type="term" value="F:adenylate cyclase activity"/>
    <property type="evidence" value="ECO:0007669"/>
    <property type="project" value="UniProtKB-ARBA"/>
</dbReference>
<dbReference type="SUPFAM" id="SSF55073">
    <property type="entry name" value="Nucleotide cyclase"/>
    <property type="match status" value="1"/>
</dbReference>
<dbReference type="SMART" id="SM01080">
    <property type="entry name" value="CHASE2"/>
    <property type="match status" value="1"/>
</dbReference>
<feature type="transmembrane region" description="Helical" evidence="1">
    <location>
        <begin position="335"/>
        <end position="353"/>
    </location>
</feature>
<dbReference type="HOGENOM" id="CLU_000445_85_1_5"/>
<keyword evidence="1" id="KW-0472">Membrane</keyword>
<evidence type="ECO:0000259" key="2">
    <source>
        <dbReference type="PROSITE" id="PS50125"/>
    </source>
</evidence>
<dbReference type="InterPro" id="IPR007890">
    <property type="entry name" value="CHASE2"/>
</dbReference>
<keyword evidence="1" id="KW-1133">Transmembrane helix</keyword>
<dbReference type="GO" id="GO:0006171">
    <property type="term" value="P:cAMP biosynthetic process"/>
    <property type="evidence" value="ECO:0007669"/>
    <property type="project" value="TreeGrafter"/>
</dbReference>
<accession>Q0FXL8</accession>
<dbReference type="AlphaFoldDB" id="Q0FXL8"/>
<dbReference type="RefSeq" id="WP_007067791.1">
    <property type="nucleotide sequence ID" value="NZ_DS022272.1"/>
</dbReference>
<dbReference type="CDD" id="cd07302">
    <property type="entry name" value="CHD"/>
    <property type="match status" value="1"/>
</dbReference>
<dbReference type="PANTHER" id="PTHR43081">
    <property type="entry name" value="ADENYLATE CYCLASE, TERMINAL-DIFFERENTIATION SPECIFIC-RELATED"/>
    <property type="match status" value="1"/>
</dbReference>
<organism evidence="3 4">
    <name type="scientific">Fulvimarina pelagi HTCC2506</name>
    <dbReference type="NCBI Taxonomy" id="314231"/>
    <lineage>
        <taxon>Bacteria</taxon>
        <taxon>Pseudomonadati</taxon>
        <taxon>Pseudomonadota</taxon>
        <taxon>Alphaproteobacteria</taxon>
        <taxon>Hyphomicrobiales</taxon>
        <taxon>Aurantimonadaceae</taxon>
        <taxon>Fulvimarina</taxon>
    </lineage>
</organism>
<keyword evidence="4" id="KW-1185">Reference proteome</keyword>
<comment type="caution">
    <text evidence="3">The sequence shown here is derived from an EMBL/GenBank/DDBJ whole genome shotgun (WGS) entry which is preliminary data.</text>
</comment>
<dbReference type="SMART" id="SM00044">
    <property type="entry name" value="CYCc"/>
    <property type="match status" value="1"/>
</dbReference>
<evidence type="ECO:0000313" key="3">
    <source>
        <dbReference type="EMBL" id="EAU39718.1"/>
    </source>
</evidence>
<keyword evidence="1" id="KW-0812">Transmembrane</keyword>
<feature type="transmembrane region" description="Helical" evidence="1">
    <location>
        <begin position="313"/>
        <end position="330"/>
    </location>
</feature>
<reference evidence="3 4" key="1">
    <citation type="journal article" date="2010" name="J. Bacteriol.">
        <title>Genome sequence of Fulvimarina pelagi HTCC2506T, a Mn(II)-oxidizing alphaproteobacterium possessing an aerobic anoxygenic photosynthetic gene cluster and Xanthorhodopsin.</title>
        <authorList>
            <person name="Kang I."/>
            <person name="Oh H.M."/>
            <person name="Lim S.I."/>
            <person name="Ferriera S."/>
            <person name="Giovannoni S.J."/>
            <person name="Cho J.C."/>
        </authorList>
    </citation>
    <scope>NUCLEOTIDE SEQUENCE [LARGE SCALE GENOMIC DNA]</scope>
    <source>
        <strain evidence="3 4">HTCC2506</strain>
    </source>
</reference>
<dbReference type="InterPro" id="IPR050697">
    <property type="entry name" value="Adenylyl/Guanylyl_Cyclase_3/4"/>
</dbReference>
<feature type="transmembrane region" description="Helical" evidence="1">
    <location>
        <begin position="359"/>
        <end position="379"/>
    </location>
</feature>
<dbReference type="eggNOG" id="COG2114">
    <property type="taxonomic scope" value="Bacteria"/>
</dbReference>
<evidence type="ECO:0000256" key="1">
    <source>
        <dbReference type="SAM" id="Phobius"/>
    </source>
</evidence>
<dbReference type="Proteomes" id="UP000004310">
    <property type="component" value="Unassembled WGS sequence"/>
</dbReference>
<dbReference type="STRING" id="217511.GCA_001463845_02486"/>
<dbReference type="InterPro" id="IPR001054">
    <property type="entry name" value="A/G_cyclase"/>
</dbReference>
<proteinExistence type="predicted"/>
<gene>
    <name evidence="3" type="ORF">FP2506_13324</name>
</gene>
<dbReference type="Pfam" id="PF00211">
    <property type="entry name" value="Guanylate_cyc"/>
    <property type="match status" value="1"/>
</dbReference>
<evidence type="ECO:0000313" key="4">
    <source>
        <dbReference type="Proteomes" id="UP000004310"/>
    </source>
</evidence>
<name>Q0FXL8_9HYPH</name>
<dbReference type="PANTHER" id="PTHR43081:SF20">
    <property type="entry name" value="TWO-COMPONENT RESPONSE REGULATOR"/>
    <property type="match status" value="1"/>
</dbReference>
<protein>
    <submittedName>
        <fullName evidence="3">Putative adenylate cyclase protein</fullName>
    </submittedName>
</protein>
<dbReference type="GO" id="GO:0035556">
    <property type="term" value="P:intracellular signal transduction"/>
    <property type="evidence" value="ECO:0007669"/>
    <property type="project" value="InterPro"/>
</dbReference>
<dbReference type="PROSITE" id="PS50125">
    <property type="entry name" value="GUANYLATE_CYCLASE_2"/>
    <property type="match status" value="1"/>
</dbReference>
<dbReference type="Gene3D" id="3.30.70.1230">
    <property type="entry name" value="Nucleotide cyclase"/>
    <property type="match status" value="1"/>
</dbReference>
<dbReference type="InterPro" id="IPR029787">
    <property type="entry name" value="Nucleotide_cyclase"/>
</dbReference>